<dbReference type="AlphaFoldDB" id="A0A9P3T9C8"/>
<evidence type="ECO:0000313" key="4">
    <source>
        <dbReference type="Proteomes" id="UP000867740"/>
    </source>
</evidence>
<dbReference type="RefSeq" id="WP_047368822.1">
    <property type="nucleotide sequence ID" value="NZ_CABMNU010000003.1"/>
</dbReference>
<dbReference type="EMBL" id="DACSUM010000028">
    <property type="protein sequence ID" value="HAT3583025.1"/>
    <property type="molecule type" value="Genomic_DNA"/>
</dbReference>
<dbReference type="InterPro" id="IPR036086">
    <property type="entry name" value="ParB/Sulfiredoxin_sf"/>
</dbReference>
<dbReference type="Proteomes" id="UP000867740">
    <property type="component" value="Unassembled WGS sequence"/>
</dbReference>
<dbReference type="InterPro" id="IPR003115">
    <property type="entry name" value="ParB_N"/>
</dbReference>
<gene>
    <name evidence="3" type="ORF">I8531_003353</name>
</gene>
<sequence length="674" mass="74343">MADTNTKAKAPAKSTRARKATAVQTASVEAALAQSPLEMVAFSDLVDTEYNARIIPHTPEEIASLAATIKAVGILQNLIVINLPGGRRGVVGGRGRMTATAKLVEEGFIAADQLFVPVKAIPVELAKDASYIENMKRKAMHPAEQLISFRMRSEEGQTAAQIADLLGYTVRHVERCLKLANLAPELIQELANDAITLEQCQVLTLEPDQARQVQIWTAAKQYYGNGVPQLTWLRNQIVSGEMTMASPAFRFVGPEAYEAEGGALRRDLFSVETEGWADTLLVNRLVQSKLDAEALRLQQEEGWGWSLARIEPVKNYHPDNKSWYFAMPEPEYTAAERQRIEALDAALEESDNYDDENQFQQELEDLEAAAVNRQLTPEFKAGLGIVVSMSRDGSDFYIQRAIGKVEDLPKTRSQDADVTNENGVITLRQPDIKADAFSANLVETLSAERSLVTQAVLATSPKVSMALLTWTFCREVFEGDWCTGVQAPLCINLHQQTWTLQSNAPSGREGAAWLAIQGQQAALQAMLPANWKQDFTWLLEWSEQAVQALLAFCVASAVNGVQKRANGKTDRSPLDVLETALDIDLYEWWQPTAENYFSKISKDQIADAVQESGFAERSRDVLKLKKGDAATLAQDILTDTRWVPDWMTRPQPMTAADDASTNTTATPSATDHAA</sequence>
<proteinExistence type="predicted"/>
<dbReference type="PANTHER" id="PTHR33375:SF7">
    <property type="entry name" value="CHROMOSOME 2-PARTITIONING PROTEIN PARB-RELATED"/>
    <property type="match status" value="1"/>
</dbReference>
<protein>
    <submittedName>
        <fullName evidence="3">ParB N-terminal domain-containing protein</fullName>
    </submittedName>
</protein>
<feature type="region of interest" description="Disordered" evidence="1">
    <location>
        <begin position="647"/>
        <end position="674"/>
    </location>
</feature>
<dbReference type="GO" id="GO:0007059">
    <property type="term" value="P:chromosome segregation"/>
    <property type="evidence" value="ECO:0007669"/>
    <property type="project" value="TreeGrafter"/>
</dbReference>
<dbReference type="InterPro" id="IPR050336">
    <property type="entry name" value="Chromosome_partition/occlusion"/>
</dbReference>
<dbReference type="GO" id="GO:0005694">
    <property type="term" value="C:chromosome"/>
    <property type="evidence" value="ECO:0007669"/>
    <property type="project" value="TreeGrafter"/>
</dbReference>
<dbReference type="SUPFAM" id="SSF109709">
    <property type="entry name" value="KorB DNA-binding domain-like"/>
    <property type="match status" value="1"/>
</dbReference>
<evidence type="ECO:0000256" key="1">
    <source>
        <dbReference type="SAM" id="MobiDB-lite"/>
    </source>
</evidence>
<dbReference type="SMART" id="SM00470">
    <property type="entry name" value="ParB"/>
    <property type="match status" value="1"/>
</dbReference>
<dbReference type="Gene3D" id="1.10.10.2830">
    <property type="match status" value="1"/>
</dbReference>
<dbReference type="PANTHER" id="PTHR33375">
    <property type="entry name" value="CHROMOSOME-PARTITIONING PROTEIN PARB-RELATED"/>
    <property type="match status" value="1"/>
</dbReference>
<comment type="caution">
    <text evidence="3">The sequence shown here is derived from an EMBL/GenBank/DDBJ whole genome shotgun (WGS) entry which is preliminary data.</text>
</comment>
<name>A0A9P3T9C8_KLUIN</name>
<accession>A0A9P3T9C8</accession>
<feature type="compositionally biased region" description="Low complexity" evidence="1">
    <location>
        <begin position="654"/>
        <end position="674"/>
    </location>
</feature>
<evidence type="ECO:0000313" key="3">
    <source>
        <dbReference type="EMBL" id="HAT3583025.1"/>
    </source>
</evidence>
<organism evidence="3 4">
    <name type="scientific">Kluyvera intermedia</name>
    <name type="common">Enterobacter intermedius</name>
    <dbReference type="NCBI Taxonomy" id="61648"/>
    <lineage>
        <taxon>Bacteria</taxon>
        <taxon>Pseudomonadati</taxon>
        <taxon>Pseudomonadota</taxon>
        <taxon>Gammaproteobacteria</taxon>
        <taxon>Enterobacterales</taxon>
        <taxon>Enterobacteriaceae</taxon>
        <taxon>Kluyvera</taxon>
    </lineage>
</organism>
<evidence type="ECO:0000259" key="2">
    <source>
        <dbReference type="SMART" id="SM00470"/>
    </source>
</evidence>
<dbReference type="Pfam" id="PF02195">
    <property type="entry name" value="ParB_N"/>
    <property type="match status" value="1"/>
</dbReference>
<reference evidence="3" key="1">
    <citation type="journal article" date="2018" name="Genome Biol.">
        <title>SKESA: strategic k-mer extension for scrupulous assemblies.</title>
        <authorList>
            <person name="Souvorov A."/>
            <person name="Agarwala R."/>
            <person name="Lipman D.J."/>
        </authorList>
    </citation>
    <scope>NUCLEOTIDE SEQUENCE</scope>
    <source>
        <strain evidence="3">CAVp300</strain>
    </source>
</reference>
<reference evidence="3" key="2">
    <citation type="submission" date="2020-10" db="EMBL/GenBank/DDBJ databases">
        <authorList>
            <consortium name="NCBI Pathogen Detection Project"/>
        </authorList>
    </citation>
    <scope>NUCLEOTIDE SEQUENCE</scope>
    <source>
        <strain evidence="3">CAVp300</strain>
    </source>
</reference>
<dbReference type="SUPFAM" id="SSF110849">
    <property type="entry name" value="ParB/Sulfiredoxin"/>
    <property type="match status" value="1"/>
</dbReference>
<feature type="domain" description="ParB-like N-terminal" evidence="2">
    <location>
        <begin position="38"/>
        <end position="135"/>
    </location>
</feature>